<feature type="coiled-coil region" evidence="4">
    <location>
        <begin position="884"/>
        <end position="925"/>
    </location>
</feature>
<dbReference type="GO" id="GO:0030915">
    <property type="term" value="C:Smc5-Smc6 complex"/>
    <property type="evidence" value="ECO:0007669"/>
    <property type="project" value="TreeGrafter"/>
</dbReference>
<dbReference type="PANTHER" id="PTHR45916">
    <property type="entry name" value="STRUCTURAL MAINTENANCE OF CHROMOSOMES PROTEIN 5"/>
    <property type="match status" value="1"/>
</dbReference>
<keyword evidence="3 4" id="KW-0175">Coiled coil</keyword>
<evidence type="ECO:0000256" key="4">
    <source>
        <dbReference type="SAM" id="Coils"/>
    </source>
</evidence>
<feature type="coiled-coil region" evidence="4">
    <location>
        <begin position="222"/>
        <end position="249"/>
    </location>
</feature>
<feature type="coiled-coil region" evidence="4">
    <location>
        <begin position="658"/>
        <end position="685"/>
    </location>
</feature>
<dbReference type="GO" id="GO:0000724">
    <property type="term" value="P:double-strand break repair via homologous recombination"/>
    <property type="evidence" value="ECO:0007669"/>
    <property type="project" value="TreeGrafter"/>
</dbReference>
<dbReference type="PANTHER" id="PTHR45916:SF1">
    <property type="entry name" value="STRUCTURAL MAINTENANCE OF CHROMOSOMES PROTEIN 5"/>
    <property type="match status" value="1"/>
</dbReference>
<proteinExistence type="inferred from homology"/>
<sequence>MLYIAREVFMAEIERYNLAEFLPTPKRLKKSYTPDYASFQPGSIIRCKLTNFMSYKFTEFHFGPHMNLIIGPNGTGKSTFVCAVCIGLGGKLINLGKESMNTDDFIKDTEDYSEIELELKDMEGDETFLITSELRRKQKTKWFVNKVSVSEQEVKRLLKVFNIQLDNLCQFLPQDRVSKFADLKGEDLLKEIERCYQNGELLDQHEEIISLKSELSTKIKYFDDANNMLKELREKNQMLADNVERHRKFLELQEELKQLELVLPYVEYQDIRSKRDTAYAEFEAARVDYEEFINSMAPLESQLQSSGENLKIIKEKVTQLNLDKANYKKDAEMINKKSENIGLQISRIFSDIEDFESKLKDAQKSYIATKQEIKLIEDDLLKLDTVSEDDLSSFKDKRLSIRNEMMEIEERISTERGGIAPNERLIERLKNQIMDEQRKLTSTDRLNLLDSRKFHKTIEAVKLLRKLENRSNVFEPAIISINIKDAKIAAIAEAIIPQNVLNAVVVKNRDEYNRMSSYLYDKYKCTISMRTLGDNFDIENDRIDRETMKKLGFDGFLSDFLNGPKEIIQMLCENAFINKIPISIRGLSSAQKERISNEVEADRLNLVKYVSDEQIYTMNRSKFGRKQVFTNIKSFDTRSTVFSSGLSEEQRLQINERINSLNGEINTLKTAINESREAVNLIKKERDDKAFELSDVEAQIHRLLMLKKQRSKLEHKVEMCRAKLVNENVNNGRSGKFDEIQKLLKEKDELLKTKREIQIKRIKIDSQLLRASISLLEQENRIASVESLAESISFQKENKKNAVRKCKSLYEESKVRFKKVQHEYKAKVAELTPEERASLSTRIKLLAGEVKTEDGENSGLNKEKIMLQLDQVRSEMQLHARSGGEGSVERLAENETKLKELEEQLPEKEVEINQLKEDIREKSDLWEKELRKVVRLVDQDFSENMSQIASGGGVALVNSSEPIVTAIGDPTNITSTTTNSTNNEWKLEIRVSFRDGQEPTLFNGAQHSGGEKSTTTAVFLNSLQGLTRTPFRVVDEINQGLDARNERRVHEMIVRGVEKENSSQYFLITPKLLSDLHYSRAMKVHCIFAGNIYTTTTRTTAAEPPAAAAERSAGGARLPDPEMGVVSNYAG</sequence>
<feature type="region of interest" description="Disordered" evidence="5">
    <location>
        <begin position="1098"/>
        <end position="1131"/>
    </location>
</feature>
<dbReference type="SUPFAM" id="SSF52540">
    <property type="entry name" value="P-loop containing nucleoside triphosphate hydrolases"/>
    <property type="match status" value="1"/>
</dbReference>
<reference evidence="7 8" key="1">
    <citation type="journal article" date="2019" name="Front. Genet.">
        <title>Whole-Genome Sequencing of the Opportunistic Yeast Pathogen Candida inconspicua Uncovers Its Hybrid Origin.</title>
        <authorList>
            <person name="Mixao V."/>
            <person name="Hansen A.P."/>
            <person name="Saus E."/>
            <person name="Boekhout T."/>
            <person name="Lass-Florl C."/>
            <person name="Gabaldon T."/>
        </authorList>
    </citation>
    <scope>NUCLEOTIDE SEQUENCE [LARGE SCALE GENOMIC DNA]</scope>
    <source>
        <strain evidence="7 8">CBS 180</strain>
    </source>
</reference>
<evidence type="ECO:0000256" key="2">
    <source>
        <dbReference type="ARBA" id="ARBA00018687"/>
    </source>
</evidence>
<evidence type="ECO:0000313" key="7">
    <source>
        <dbReference type="EMBL" id="TID31157.1"/>
    </source>
</evidence>
<dbReference type="Gene3D" id="3.40.50.300">
    <property type="entry name" value="P-loop containing nucleotide triphosphate hydrolases"/>
    <property type="match status" value="2"/>
</dbReference>
<name>A0A4T0X7V3_9ASCO</name>
<feature type="domain" description="Rad50/SbcC-type AAA" evidence="6">
    <location>
        <begin position="47"/>
        <end position="260"/>
    </location>
</feature>
<accession>A0A4T0X7V3</accession>
<dbReference type="Pfam" id="PF13476">
    <property type="entry name" value="AAA_23"/>
    <property type="match status" value="1"/>
</dbReference>
<protein>
    <recommendedName>
        <fullName evidence="2">Structural maintenance of chromosomes protein 5</fullName>
    </recommendedName>
</protein>
<evidence type="ECO:0000259" key="6">
    <source>
        <dbReference type="Pfam" id="PF13476"/>
    </source>
</evidence>
<organism evidence="7 8">
    <name type="scientific">Pichia inconspicua</name>
    <dbReference type="NCBI Taxonomy" id="52247"/>
    <lineage>
        <taxon>Eukaryota</taxon>
        <taxon>Fungi</taxon>
        <taxon>Dikarya</taxon>
        <taxon>Ascomycota</taxon>
        <taxon>Saccharomycotina</taxon>
        <taxon>Pichiomycetes</taxon>
        <taxon>Pichiales</taxon>
        <taxon>Pichiaceae</taxon>
        <taxon>Pichia</taxon>
    </lineage>
</organism>
<comment type="caution">
    <text evidence="7">The sequence shown here is derived from an EMBL/GenBank/DDBJ whole genome shotgun (WGS) entry which is preliminary data.</text>
</comment>
<dbReference type="STRING" id="52247.A0A4T0X7V3"/>
<dbReference type="AlphaFoldDB" id="A0A4T0X7V3"/>
<feature type="coiled-coil region" evidence="4">
    <location>
        <begin position="310"/>
        <end position="446"/>
    </location>
</feature>
<dbReference type="OrthoDB" id="10254973at2759"/>
<dbReference type="Proteomes" id="UP000307173">
    <property type="component" value="Unassembled WGS sequence"/>
</dbReference>
<dbReference type="GO" id="GO:0016887">
    <property type="term" value="F:ATP hydrolysis activity"/>
    <property type="evidence" value="ECO:0007669"/>
    <property type="project" value="InterPro"/>
</dbReference>
<evidence type="ECO:0000256" key="1">
    <source>
        <dbReference type="ARBA" id="ARBA00010171"/>
    </source>
</evidence>
<evidence type="ECO:0000313" key="8">
    <source>
        <dbReference type="Proteomes" id="UP000307173"/>
    </source>
</evidence>
<feature type="compositionally biased region" description="Low complexity" evidence="5">
    <location>
        <begin position="1098"/>
        <end position="1111"/>
    </location>
</feature>
<comment type="similarity">
    <text evidence="1">Belongs to the SMC family. SMC5 subfamily.</text>
</comment>
<dbReference type="InterPro" id="IPR027417">
    <property type="entry name" value="P-loop_NTPase"/>
</dbReference>
<dbReference type="InterPro" id="IPR038729">
    <property type="entry name" value="Rad50/SbcC_AAA"/>
</dbReference>
<dbReference type="GO" id="GO:0005634">
    <property type="term" value="C:nucleus"/>
    <property type="evidence" value="ECO:0007669"/>
    <property type="project" value="TreeGrafter"/>
</dbReference>
<evidence type="ECO:0000256" key="5">
    <source>
        <dbReference type="SAM" id="MobiDB-lite"/>
    </source>
</evidence>
<dbReference type="GO" id="GO:0003697">
    <property type="term" value="F:single-stranded DNA binding"/>
    <property type="evidence" value="ECO:0007669"/>
    <property type="project" value="TreeGrafter"/>
</dbReference>
<dbReference type="EMBL" id="SELW01000041">
    <property type="protein sequence ID" value="TID31157.1"/>
    <property type="molecule type" value="Genomic_DNA"/>
</dbReference>
<gene>
    <name evidence="7" type="ORF">CANINC_000265</name>
</gene>
<evidence type="ECO:0000256" key="3">
    <source>
        <dbReference type="ARBA" id="ARBA00023054"/>
    </source>
</evidence>
<keyword evidence="8" id="KW-1185">Reference proteome</keyword>